<accession>A0A2X3CB79</accession>
<dbReference type="AlphaFoldDB" id="A0A2X3CB79"/>
<sequence length="84" mass="9657">MDDRENHIDGRQRLAAFGVNQLLRFAARDLRQSHRGRAQGNAGRILCVEQVVAGVVDVPQPLFINTQQNHIEARFINRFHDILR</sequence>
<dbReference type="Proteomes" id="UP000251088">
    <property type="component" value="Unassembled WGS sequence"/>
</dbReference>
<dbReference type="EMBL" id="UAWN01000001">
    <property type="protein sequence ID" value="SQC05485.1"/>
    <property type="molecule type" value="Genomic_DNA"/>
</dbReference>
<protein>
    <submittedName>
        <fullName evidence="1">Uncharacterized protein</fullName>
    </submittedName>
</protein>
<evidence type="ECO:0000313" key="1">
    <source>
        <dbReference type="EMBL" id="SQC05485.1"/>
    </source>
</evidence>
<reference evidence="1 2" key="1">
    <citation type="submission" date="2018-06" db="EMBL/GenBank/DDBJ databases">
        <authorList>
            <consortium name="Pathogen Informatics"/>
            <person name="Doyle S."/>
        </authorList>
    </citation>
    <scope>NUCLEOTIDE SEQUENCE [LARGE SCALE GENOMIC DNA]</scope>
    <source>
        <strain evidence="1 2">NCTC9128</strain>
    </source>
</reference>
<organism evidence="1 2">
    <name type="scientific">Klebsiella pneumoniae</name>
    <dbReference type="NCBI Taxonomy" id="573"/>
    <lineage>
        <taxon>Bacteria</taxon>
        <taxon>Pseudomonadati</taxon>
        <taxon>Pseudomonadota</taxon>
        <taxon>Gammaproteobacteria</taxon>
        <taxon>Enterobacterales</taxon>
        <taxon>Enterobacteriaceae</taxon>
        <taxon>Klebsiella/Raoultella group</taxon>
        <taxon>Klebsiella</taxon>
        <taxon>Klebsiella pneumoniae complex</taxon>
    </lineage>
</organism>
<evidence type="ECO:0000313" key="2">
    <source>
        <dbReference type="Proteomes" id="UP000251088"/>
    </source>
</evidence>
<gene>
    <name evidence="1" type="ORF">NCTC9128_00083</name>
</gene>
<proteinExistence type="predicted"/>
<name>A0A2X3CB79_KLEPN</name>